<accession>A0A8T2KZP6</accession>
<organism evidence="1 2">
    <name type="scientific">Astyanax mexicanus</name>
    <name type="common">Blind cave fish</name>
    <name type="synonym">Astyanax fasciatus mexicanus</name>
    <dbReference type="NCBI Taxonomy" id="7994"/>
    <lineage>
        <taxon>Eukaryota</taxon>
        <taxon>Metazoa</taxon>
        <taxon>Chordata</taxon>
        <taxon>Craniata</taxon>
        <taxon>Vertebrata</taxon>
        <taxon>Euteleostomi</taxon>
        <taxon>Actinopterygii</taxon>
        <taxon>Neopterygii</taxon>
        <taxon>Teleostei</taxon>
        <taxon>Ostariophysi</taxon>
        <taxon>Characiformes</taxon>
        <taxon>Characoidei</taxon>
        <taxon>Acestrorhamphidae</taxon>
        <taxon>Acestrorhamphinae</taxon>
        <taxon>Astyanax</taxon>
    </lineage>
</organism>
<evidence type="ECO:0000313" key="2">
    <source>
        <dbReference type="Proteomes" id="UP000752171"/>
    </source>
</evidence>
<name>A0A8T2KZP6_ASTMX</name>
<proteinExistence type="predicted"/>
<comment type="caution">
    <text evidence="1">The sequence shown here is derived from an EMBL/GenBank/DDBJ whole genome shotgun (WGS) entry which is preliminary data.</text>
</comment>
<reference evidence="1 2" key="1">
    <citation type="submission" date="2021-07" db="EMBL/GenBank/DDBJ databases">
        <authorList>
            <person name="Imarazene B."/>
            <person name="Zahm M."/>
            <person name="Klopp C."/>
            <person name="Cabau C."/>
            <person name="Beille S."/>
            <person name="Jouanno E."/>
            <person name="Castinel A."/>
            <person name="Lluch J."/>
            <person name="Gil L."/>
            <person name="Kuchtly C."/>
            <person name="Lopez Roques C."/>
            <person name="Donnadieu C."/>
            <person name="Parrinello H."/>
            <person name="Journot L."/>
            <person name="Du K."/>
            <person name="Schartl M."/>
            <person name="Retaux S."/>
            <person name="Guiguen Y."/>
        </authorList>
    </citation>
    <scope>NUCLEOTIDE SEQUENCE [LARGE SCALE GENOMIC DNA]</scope>
    <source>
        <strain evidence="1">Pach_M1</strain>
        <tissue evidence="1">Testis</tissue>
    </source>
</reference>
<dbReference type="EMBL" id="JAICCE010000018">
    <property type="protein sequence ID" value="KAG9265128.1"/>
    <property type="molecule type" value="Genomic_DNA"/>
</dbReference>
<evidence type="ECO:0000313" key="1">
    <source>
        <dbReference type="EMBL" id="KAG9265128.1"/>
    </source>
</evidence>
<sequence>MTSNDSFFSRTKEACHLFLNESVYKPNNTFHCILTRRKRKEYKTLTVMYGNDKEMPKQCSSAVLLMHEAQGLLWSISLHTLLKMLS</sequence>
<dbReference type="AlphaFoldDB" id="A0A8T2KZP6"/>
<dbReference type="Proteomes" id="UP000752171">
    <property type="component" value="Unassembled WGS sequence"/>
</dbReference>
<protein>
    <submittedName>
        <fullName evidence="1">Uncharacterized protein</fullName>
    </submittedName>
</protein>
<gene>
    <name evidence="1" type="ORF">AMEX_G21494</name>
</gene>